<evidence type="ECO:0000313" key="2">
    <source>
        <dbReference type="EMBL" id="KAL3101042.1"/>
    </source>
</evidence>
<feature type="compositionally biased region" description="Polar residues" evidence="1">
    <location>
        <begin position="261"/>
        <end position="271"/>
    </location>
</feature>
<name>A0ABD2KDP2_HETSC</name>
<comment type="caution">
    <text evidence="2">The sequence shown here is derived from an EMBL/GenBank/DDBJ whole genome shotgun (WGS) entry which is preliminary data.</text>
</comment>
<feature type="region of interest" description="Disordered" evidence="1">
    <location>
        <begin position="245"/>
        <end position="334"/>
    </location>
</feature>
<dbReference type="Proteomes" id="UP001620645">
    <property type="component" value="Unassembled WGS sequence"/>
</dbReference>
<dbReference type="EMBL" id="JBICCN010000027">
    <property type="protein sequence ID" value="KAL3101042.1"/>
    <property type="molecule type" value="Genomic_DNA"/>
</dbReference>
<gene>
    <name evidence="2" type="ORF">niasHS_001502</name>
</gene>
<feature type="compositionally biased region" description="Polar residues" evidence="1">
    <location>
        <begin position="311"/>
        <end position="328"/>
    </location>
</feature>
<accession>A0ABD2KDP2</accession>
<organism evidence="2 3">
    <name type="scientific">Heterodera schachtii</name>
    <name type="common">Sugarbeet cyst nematode worm</name>
    <name type="synonym">Tylenchus schachtii</name>
    <dbReference type="NCBI Taxonomy" id="97005"/>
    <lineage>
        <taxon>Eukaryota</taxon>
        <taxon>Metazoa</taxon>
        <taxon>Ecdysozoa</taxon>
        <taxon>Nematoda</taxon>
        <taxon>Chromadorea</taxon>
        <taxon>Rhabditida</taxon>
        <taxon>Tylenchina</taxon>
        <taxon>Tylenchomorpha</taxon>
        <taxon>Tylenchoidea</taxon>
        <taxon>Heteroderidae</taxon>
        <taxon>Heteroderinae</taxon>
        <taxon>Heterodera</taxon>
    </lineage>
</organism>
<sequence length="334" mass="36912">MGKNLRKIPVELLFETTKSLRFDIRWATVRVSASFDHYVLKCQSNWLLKEIERLVILHRKVLTLNIESVADEKERLFQVVSQLNSERRSIIHRAIASHFGVDEKFGANLVKDGATDHEQFCGKLNAMVDHLIDYTDAAKVAVAGEFFHQQVRCAYGFLADMNQISNLKLHISWISAQSLTQHNQLGAQQNQITAQQNQIIAQQNQITSQQNQIGVLHDQVGALHNELVVQHNRIGDLQARNTALLAQNSPQQKRKRIEKSSGPSKLTSEASKSIVGVSETTVGPLKSIVGPSESIVGALEATVGPSESAGDLSQTGGELPKNSVSTNAARRDEK</sequence>
<evidence type="ECO:0000313" key="3">
    <source>
        <dbReference type="Proteomes" id="UP001620645"/>
    </source>
</evidence>
<dbReference type="AlphaFoldDB" id="A0ABD2KDP2"/>
<proteinExistence type="predicted"/>
<reference evidence="2 3" key="1">
    <citation type="submission" date="2024-10" db="EMBL/GenBank/DDBJ databases">
        <authorList>
            <person name="Kim D."/>
        </authorList>
    </citation>
    <scope>NUCLEOTIDE SEQUENCE [LARGE SCALE GENOMIC DNA]</scope>
    <source>
        <strain evidence="2">Taebaek</strain>
    </source>
</reference>
<evidence type="ECO:0000256" key="1">
    <source>
        <dbReference type="SAM" id="MobiDB-lite"/>
    </source>
</evidence>
<keyword evidence="3" id="KW-1185">Reference proteome</keyword>
<protein>
    <submittedName>
        <fullName evidence="2">Uncharacterized protein</fullName>
    </submittedName>
</protein>